<dbReference type="Proteomes" id="UP000814128">
    <property type="component" value="Unassembled WGS sequence"/>
</dbReference>
<comment type="caution">
    <text evidence="1">The sequence shown here is derived from an EMBL/GenBank/DDBJ whole genome shotgun (WGS) entry which is preliminary data.</text>
</comment>
<sequence length="297" mass="33377">MSNTSSSFALAGKSVDGGALQLVDVLGSGGFGVVYHATGVAKDGSNRQFAVKVVAKRFRKSQRHMQLRELEFHSRVSEHPSIVTFHRSFSDSQHLFFVFDACLGGDLFTAITEKALYFYNDRLTKKAFVQIIDAVQFCHSKGIYHRDLKPENILCSLDGSRLYLTDFGLATESNVSSTFGIGSSFYMSPECLRKDLKLDSYCPRYSDVWALGMILINMTTGRSPWRSATCSDECFATYLHEPEFLRTMLPLSKAACGLVRRILVLNPLSRISLDEMRSEFLNIGTFFMTDEELKRSN</sequence>
<feature type="non-terminal residue" evidence="1">
    <location>
        <position position="297"/>
    </location>
</feature>
<organism evidence="1 2">
    <name type="scientific">Vararia minispora EC-137</name>
    <dbReference type="NCBI Taxonomy" id="1314806"/>
    <lineage>
        <taxon>Eukaryota</taxon>
        <taxon>Fungi</taxon>
        <taxon>Dikarya</taxon>
        <taxon>Basidiomycota</taxon>
        <taxon>Agaricomycotina</taxon>
        <taxon>Agaricomycetes</taxon>
        <taxon>Russulales</taxon>
        <taxon>Lachnocladiaceae</taxon>
        <taxon>Vararia</taxon>
    </lineage>
</organism>
<dbReference type="EMBL" id="MU273609">
    <property type="protein sequence ID" value="KAI0030700.1"/>
    <property type="molecule type" value="Genomic_DNA"/>
</dbReference>
<reference evidence="1" key="2">
    <citation type="journal article" date="2022" name="New Phytol.">
        <title>Evolutionary transition to the ectomycorrhizal habit in the genomes of a hyperdiverse lineage of mushroom-forming fungi.</title>
        <authorList>
            <person name="Looney B."/>
            <person name="Miyauchi S."/>
            <person name="Morin E."/>
            <person name="Drula E."/>
            <person name="Courty P.E."/>
            <person name="Kohler A."/>
            <person name="Kuo A."/>
            <person name="LaButti K."/>
            <person name="Pangilinan J."/>
            <person name="Lipzen A."/>
            <person name="Riley R."/>
            <person name="Andreopoulos W."/>
            <person name="He G."/>
            <person name="Johnson J."/>
            <person name="Nolan M."/>
            <person name="Tritt A."/>
            <person name="Barry K.W."/>
            <person name="Grigoriev I.V."/>
            <person name="Nagy L.G."/>
            <person name="Hibbett D."/>
            <person name="Henrissat B."/>
            <person name="Matheny P.B."/>
            <person name="Labbe J."/>
            <person name="Martin F.M."/>
        </authorList>
    </citation>
    <scope>NUCLEOTIDE SEQUENCE</scope>
    <source>
        <strain evidence="1">EC-137</strain>
    </source>
</reference>
<evidence type="ECO:0000313" key="1">
    <source>
        <dbReference type="EMBL" id="KAI0030700.1"/>
    </source>
</evidence>
<accession>A0ACB8QGI4</accession>
<protein>
    <submittedName>
        <fullName evidence="1">Kinase-like protein</fullName>
    </submittedName>
</protein>
<name>A0ACB8QGI4_9AGAM</name>
<gene>
    <name evidence="1" type="ORF">K488DRAFT_53687</name>
</gene>
<keyword evidence="2" id="KW-1185">Reference proteome</keyword>
<proteinExistence type="predicted"/>
<evidence type="ECO:0000313" key="2">
    <source>
        <dbReference type="Proteomes" id="UP000814128"/>
    </source>
</evidence>
<reference evidence="1" key="1">
    <citation type="submission" date="2021-02" db="EMBL/GenBank/DDBJ databases">
        <authorList>
            <consortium name="DOE Joint Genome Institute"/>
            <person name="Ahrendt S."/>
            <person name="Looney B.P."/>
            <person name="Miyauchi S."/>
            <person name="Morin E."/>
            <person name="Drula E."/>
            <person name="Courty P.E."/>
            <person name="Chicoki N."/>
            <person name="Fauchery L."/>
            <person name="Kohler A."/>
            <person name="Kuo A."/>
            <person name="Labutti K."/>
            <person name="Pangilinan J."/>
            <person name="Lipzen A."/>
            <person name="Riley R."/>
            <person name="Andreopoulos W."/>
            <person name="He G."/>
            <person name="Johnson J."/>
            <person name="Barry K.W."/>
            <person name="Grigoriev I.V."/>
            <person name="Nagy L."/>
            <person name="Hibbett D."/>
            <person name="Henrissat B."/>
            <person name="Matheny P.B."/>
            <person name="Labbe J."/>
            <person name="Martin F."/>
        </authorList>
    </citation>
    <scope>NUCLEOTIDE SEQUENCE</scope>
    <source>
        <strain evidence="1">EC-137</strain>
    </source>
</reference>